<name>A0A9P1GZR7_9PEZI</name>
<dbReference type="InterPro" id="IPR012132">
    <property type="entry name" value="GMC_OxRdtase"/>
</dbReference>
<organism evidence="1 2">
    <name type="scientific">Parascedosporium putredinis</name>
    <dbReference type="NCBI Taxonomy" id="1442378"/>
    <lineage>
        <taxon>Eukaryota</taxon>
        <taxon>Fungi</taxon>
        <taxon>Dikarya</taxon>
        <taxon>Ascomycota</taxon>
        <taxon>Pezizomycotina</taxon>
        <taxon>Sordariomycetes</taxon>
        <taxon>Hypocreomycetidae</taxon>
        <taxon>Microascales</taxon>
        <taxon>Microascaceae</taxon>
        <taxon>Parascedosporium</taxon>
    </lineage>
</organism>
<reference evidence="1" key="1">
    <citation type="submission" date="2022-11" db="EMBL/GenBank/DDBJ databases">
        <authorList>
            <person name="Scott C."/>
            <person name="Bruce N."/>
        </authorList>
    </citation>
    <scope>NUCLEOTIDE SEQUENCE</scope>
</reference>
<dbReference type="Gene3D" id="3.30.560.10">
    <property type="entry name" value="Glucose Oxidase, domain 3"/>
    <property type="match status" value="1"/>
</dbReference>
<dbReference type="PANTHER" id="PTHR11552:SF115">
    <property type="entry name" value="DEHYDROGENASE XPTC-RELATED"/>
    <property type="match status" value="1"/>
</dbReference>
<sequence>MFLSAIILTQADNVLVIEYGDNVHTSGVFDPPESTWQRGQGGDSGPTWTFNSLPNPEVLNRTAFARVGQLLGLEWYYTKTDGLFPLPEDMSNETFLADTITGFNEIPARGPYTLALANMALYSSLADITPGYQSIVADIRNQVANDVAASYLPPSYRDDPTMIAGYKHQLLALADFLENPEAPSLEGPYVTGGDTFLPIMLHPLSRGTVRLNAADILDQPELDYRSISNPIDLDIHLAHTKYLRRVFETPTVQKYGPIVTEPRIMFSQMRTLSNGSRRRC</sequence>
<dbReference type="Proteomes" id="UP000838763">
    <property type="component" value="Unassembled WGS sequence"/>
</dbReference>
<dbReference type="GO" id="GO:0050660">
    <property type="term" value="F:flavin adenine dinucleotide binding"/>
    <property type="evidence" value="ECO:0007669"/>
    <property type="project" value="InterPro"/>
</dbReference>
<dbReference type="AlphaFoldDB" id="A0A9P1GZR7"/>
<dbReference type="OrthoDB" id="269227at2759"/>
<accession>A0A9P1GZR7</accession>
<protein>
    <submittedName>
        <fullName evidence="1">Uncharacterized protein</fullName>
    </submittedName>
</protein>
<gene>
    <name evidence="1" type="ORF">PPNO1_LOCUS3642</name>
</gene>
<comment type="caution">
    <text evidence="1">The sequence shown here is derived from an EMBL/GenBank/DDBJ whole genome shotgun (WGS) entry which is preliminary data.</text>
</comment>
<dbReference type="GO" id="GO:0016491">
    <property type="term" value="F:oxidoreductase activity"/>
    <property type="evidence" value="ECO:0007669"/>
    <property type="project" value="TreeGrafter"/>
</dbReference>
<evidence type="ECO:0000313" key="2">
    <source>
        <dbReference type="Proteomes" id="UP000838763"/>
    </source>
</evidence>
<dbReference type="EMBL" id="CALLCH030000009">
    <property type="protein sequence ID" value="CAI4213898.1"/>
    <property type="molecule type" value="Genomic_DNA"/>
</dbReference>
<dbReference type="GO" id="GO:0044550">
    <property type="term" value="P:secondary metabolite biosynthetic process"/>
    <property type="evidence" value="ECO:0007669"/>
    <property type="project" value="TreeGrafter"/>
</dbReference>
<keyword evidence="2" id="KW-1185">Reference proteome</keyword>
<dbReference type="SUPFAM" id="SSF54373">
    <property type="entry name" value="FAD-linked reductases, C-terminal domain"/>
    <property type="match status" value="1"/>
</dbReference>
<evidence type="ECO:0000313" key="1">
    <source>
        <dbReference type="EMBL" id="CAI4213898.1"/>
    </source>
</evidence>
<dbReference type="PANTHER" id="PTHR11552">
    <property type="entry name" value="GLUCOSE-METHANOL-CHOLINE GMC OXIDOREDUCTASE"/>
    <property type="match status" value="1"/>
</dbReference>
<proteinExistence type="predicted"/>